<evidence type="ECO:0000313" key="8">
    <source>
        <dbReference type="Proteomes" id="UP000197097"/>
    </source>
</evidence>
<dbReference type="AlphaFoldDB" id="A0A246K4Q3"/>
<dbReference type="InterPro" id="IPR001405">
    <property type="entry name" value="UPF0758"/>
</dbReference>
<evidence type="ECO:0000256" key="2">
    <source>
        <dbReference type="ARBA" id="ARBA00022723"/>
    </source>
</evidence>
<evidence type="ECO:0000259" key="6">
    <source>
        <dbReference type="PROSITE" id="PS50249"/>
    </source>
</evidence>
<dbReference type="InterPro" id="IPR025657">
    <property type="entry name" value="RadC_JAB"/>
</dbReference>
<dbReference type="GO" id="GO:0046872">
    <property type="term" value="F:metal ion binding"/>
    <property type="evidence" value="ECO:0007669"/>
    <property type="project" value="UniProtKB-KW"/>
</dbReference>
<dbReference type="PANTHER" id="PTHR30471:SF3">
    <property type="entry name" value="UPF0758 PROTEIN YEES-RELATED"/>
    <property type="match status" value="1"/>
</dbReference>
<evidence type="ECO:0000256" key="1">
    <source>
        <dbReference type="ARBA" id="ARBA00022670"/>
    </source>
</evidence>
<dbReference type="SUPFAM" id="SSF102712">
    <property type="entry name" value="JAB1/MPN domain"/>
    <property type="match status" value="1"/>
</dbReference>
<dbReference type="GO" id="GO:0006508">
    <property type="term" value="P:proteolysis"/>
    <property type="evidence" value="ECO:0007669"/>
    <property type="project" value="UniProtKB-KW"/>
</dbReference>
<keyword evidence="2" id="KW-0479">Metal-binding</keyword>
<protein>
    <submittedName>
        <fullName evidence="7">DNA repair protein RadC</fullName>
    </submittedName>
</protein>
<dbReference type="OrthoDB" id="152963at2"/>
<keyword evidence="8" id="KW-1185">Reference proteome</keyword>
<reference evidence="7 8" key="1">
    <citation type="journal article" date="2002" name="Int. J. Syst. Evol. Microbiol.">
        <title>Sphingopyxis witflariensis sp. nov., isolated from activated sludge.</title>
        <authorList>
            <person name="Kampfer P."/>
            <person name="Witzenberger R."/>
            <person name="Denner E.B."/>
            <person name="Busse H.J."/>
            <person name="Neef A."/>
        </authorList>
    </citation>
    <scope>NUCLEOTIDE SEQUENCE [LARGE SCALE GENOMIC DNA]</scope>
    <source>
        <strain evidence="7 8">DSM 14551</strain>
    </source>
</reference>
<sequence>MILFISAGEMPAPYAAAGFVPRKVEGDVALYLLRPCFPAEGEALLLAGFDIYDRLVALECADGDCIGRCSIPPRCWQGLLGRGVATVLMAHNHPSGAAWPSVADIRCTHETAQFLRLLDIELTDHLIFVDTGHFSFRQAQLM</sequence>
<organism evidence="7 8">
    <name type="scientific">Sphingopyxis witflariensis</name>
    <dbReference type="NCBI Taxonomy" id="173675"/>
    <lineage>
        <taxon>Bacteria</taxon>
        <taxon>Pseudomonadati</taxon>
        <taxon>Pseudomonadota</taxon>
        <taxon>Alphaproteobacteria</taxon>
        <taxon>Sphingomonadales</taxon>
        <taxon>Sphingomonadaceae</taxon>
        <taxon>Sphingopyxis</taxon>
    </lineage>
</organism>
<dbReference type="PANTHER" id="PTHR30471">
    <property type="entry name" value="DNA REPAIR PROTEIN RADC"/>
    <property type="match status" value="1"/>
</dbReference>
<keyword evidence="3" id="KW-0378">Hydrolase</keyword>
<dbReference type="Gene3D" id="3.40.140.10">
    <property type="entry name" value="Cytidine Deaminase, domain 2"/>
    <property type="match status" value="1"/>
</dbReference>
<keyword evidence="5" id="KW-0482">Metalloprotease</keyword>
<dbReference type="PROSITE" id="PS50249">
    <property type="entry name" value="MPN"/>
    <property type="match status" value="1"/>
</dbReference>
<dbReference type="InterPro" id="IPR020891">
    <property type="entry name" value="UPF0758_CS"/>
</dbReference>
<dbReference type="GO" id="GO:0008237">
    <property type="term" value="F:metallopeptidase activity"/>
    <property type="evidence" value="ECO:0007669"/>
    <property type="project" value="UniProtKB-KW"/>
</dbReference>
<comment type="caution">
    <text evidence="7">The sequence shown here is derived from an EMBL/GenBank/DDBJ whole genome shotgun (WGS) entry which is preliminary data.</text>
</comment>
<evidence type="ECO:0000256" key="4">
    <source>
        <dbReference type="ARBA" id="ARBA00022833"/>
    </source>
</evidence>
<accession>A0A246K4Q3</accession>
<feature type="domain" description="MPN" evidence="6">
    <location>
        <begin position="17"/>
        <end position="142"/>
    </location>
</feature>
<gene>
    <name evidence="7" type="ORF">CDQ91_00470</name>
</gene>
<name>A0A246K4Q3_9SPHN</name>
<evidence type="ECO:0000256" key="5">
    <source>
        <dbReference type="ARBA" id="ARBA00023049"/>
    </source>
</evidence>
<proteinExistence type="predicted"/>
<dbReference type="Pfam" id="PF04002">
    <property type="entry name" value="RadC"/>
    <property type="match status" value="1"/>
</dbReference>
<dbReference type="EMBL" id="NISJ01000001">
    <property type="protein sequence ID" value="OWR00947.1"/>
    <property type="molecule type" value="Genomic_DNA"/>
</dbReference>
<dbReference type="RefSeq" id="WP_088470754.1">
    <property type="nucleotide sequence ID" value="NZ_NISJ01000001.1"/>
</dbReference>
<dbReference type="PROSITE" id="PS01302">
    <property type="entry name" value="UPF0758"/>
    <property type="match status" value="1"/>
</dbReference>
<evidence type="ECO:0000313" key="7">
    <source>
        <dbReference type="EMBL" id="OWR00947.1"/>
    </source>
</evidence>
<keyword evidence="4" id="KW-0862">Zinc</keyword>
<evidence type="ECO:0000256" key="3">
    <source>
        <dbReference type="ARBA" id="ARBA00022801"/>
    </source>
</evidence>
<keyword evidence="1" id="KW-0645">Protease</keyword>
<dbReference type="Proteomes" id="UP000197097">
    <property type="component" value="Unassembled WGS sequence"/>
</dbReference>
<dbReference type="InterPro" id="IPR037518">
    <property type="entry name" value="MPN"/>
</dbReference>